<keyword evidence="3" id="KW-1185">Reference proteome</keyword>
<evidence type="ECO:0000256" key="1">
    <source>
        <dbReference type="SAM" id="MobiDB-lite"/>
    </source>
</evidence>
<reference evidence="2" key="1">
    <citation type="submission" date="2021-01" db="EMBL/GenBank/DDBJ databases">
        <title>Whole genome shotgun sequence of Actinocatenispora rupis NBRC 107355.</title>
        <authorList>
            <person name="Komaki H."/>
            <person name="Tamura T."/>
        </authorList>
    </citation>
    <scope>NUCLEOTIDE SEQUENCE</scope>
    <source>
        <strain evidence="2">NBRC 107355</strain>
    </source>
</reference>
<protein>
    <submittedName>
        <fullName evidence="2">Uncharacterized protein</fullName>
    </submittedName>
</protein>
<comment type="caution">
    <text evidence="2">The sequence shown here is derived from an EMBL/GenBank/DDBJ whole genome shotgun (WGS) entry which is preliminary data.</text>
</comment>
<feature type="compositionally biased region" description="Low complexity" evidence="1">
    <location>
        <begin position="35"/>
        <end position="49"/>
    </location>
</feature>
<evidence type="ECO:0000313" key="3">
    <source>
        <dbReference type="Proteomes" id="UP000612808"/>
    </source>
</evidence>
<dbReference type="Proteomes" id="UP000612808">
    <property type="component" value="Unassembled WGS sequence"/>
</dbReference>
<dbReference type="AlphaFoldDB" id="A0A8J3J427"/>
<organism evidence="2 3">
    <name type="scientific">Actinocatenispora rupis</name>
    <dbReference type="NCBI Taxonomy" id="519421"/>
    <lineage>
        <taxon>Bacteria</taxon>
        <taxon>Bacillati</taxon>
        <taxon>Actinomycetota</taxon>
        <taxon>Actinomycetes</taxon>
        <taxon>Micromonosporales</taxon>
        <taxon>Micromonosporaceae</taxon>
        <taxon>Actinocatenispora</taxon>
    </lineage>
</organism>
<name>A0A8J3J427_9ACTN</name>
<gene>
    <name evidence="2" type="ORF">Aru02nite_21400</name>
</gene>
<feature type="region of interest" description="Disordered" evidence="1">
    <location>
        <begin position="1"/>
        <end position="49"/>
    </location>
</feature>
<dbReference type="EMBL" id="BOMB01000012">
    <property type="protein sequence ID" value="GID11251.1"/>
    <property type="molecule type" value="Genomic_DNA"/>
</dbReference>
<proteinExistence type="predicted"/>
<accession>A0A8J3J427</accession>
<evidence type="ECO:0000313" key="2">
    <source>
        <dbReference type="EMBL" id="GID11251.1"/>
    </source>
</evidence>
<sequence>MLLKVSETPSLNVSPAPSFAALPPAEPPGPDSEHAAAPATSTTATTAPAIRRAMLTRINPFDPIGVEAGP</sequence>